<proteinExistence type="predicted"/>
<dbReference type="Proteomes" id="UP001331761">
    <property type="component" value="Unassembled WGS sequence"/>
</dbReference>
<evidence type="ECO:0000313" key="3">
    <source>
        <dbReference type="Proteomes" id="UP001331761"/>
    </source>
</evidence>
<keyword evidence="1" id="KW-1133">Transmembrane helix</keyword>
<reference evidence="2 3" key="1">
    <citation type="submission" date="2019-10" db="EMBL/GenBank/DDBJ databases">
        <title>Assembly and Annotation for the nematode Trichostrongylus colubriformis.</title>
        <authorList>
            <person name="Martin J."/>
        </authorList>
    </citation>
    <scope>NUCLEOTIDE SEQUENCE [LARGE SCALE GENOMIC DNA]</scope>
    <source>
        <strain evidence="2">G859</strain>
        <tissue evidence="2">Whole worm</tissue>
    </source>
</reference>
<gene>
    <name evidence="2" type="ORF">GCK32_015690</name>
</gene>
<keyword evidence="1" id="KW-0812">Transmembrane</keyword>
<feature type="transmembrane region" description="Helical" evidence="1">
    <location>
        <begin position="21"/>
        <end position="39"/>
    </location>
</feature>
<accession>A0AAN8ITR6</accession>
<evidence type="ECO:0000256" key="1">
    <source>
        <dbReference type="SAM" id="Phobius"/>
    </source>
</evidence>
<sequence length="167" mass="19120">MERREKYAQETAQAYSPEYHMFLLLFTSALIALLVWAIFSLEEHPIEEIRETPSTFDMNYEFLVVMTENIDCSIYLKQLYKSKKLIVMTRHAMACISLLVPSSAAGMKSTFSMTVFHRLRSLGLSHYTILYGRSVLGSSLNENLQSDIPFDNFNFGRSSLGSECIFS</sequence>
<feature type="non-terminal residue" evidence="2">
    <location>
        <position position="167"/>
    </location>
</feature>
<organism evidence="2 3">
    <name type="scientific">Trichostrongylus colubriformis</name>
    <name type="common">Black scour worm</name>
    <dbReference type="NCBI Taxonomy" id="6319"/>
    <lineage>
        <taxon>Eukaryota</taxon>
        <taxon>Metazoa</taxon>
        <taxon>Ecdysozoa</taxon>
        <taxon>Nematoda</taxon>
        <taxon>Chromadorea</taxon>
        <taxon>Rhabditida</taxon>
        <taxon>Rhabditina</taxon>
        <taxon>Rhabditomorpha</taxon>
        <taxon>Strongyloidea</taxon>
        <taxon>Trichostrongylidae</taxon>
        <taxon>Trichostrongylus</taxon>
    </lineage>
</organism>
<dbReference type="EMBL" id="WIXE01006492">
    <property type="protein sequence ID" value="KAK5981242.1"/>
    <property type="molecule type" value="Genomic_DNA"/>
</dbReference>
<evidence type="ECO:0000313" key="2">
    <source>
        <dbReference type="EMBL" id="KAK5981242.1"/>
    </source>
</evidence>
<comment type="caution">
    <text evidence="2">The sequence shown here is derived from an EMBL/GenBank/DDBJ whole genome shotgun (WGS) entry which is preliminary data.</text>
</comment>
<keyword evidence="3" id="KW-1185">Reference proteome</keyword>
<protein>
    <submittedName>
        <fullName evidence="2">Uncharacterized protein</fullName>
    </submittedName>
</protein>
<name>A0AAN8ITR6_TRICO</name>
<keyword evidence="1" id="KW-0472">Membrane</keyword>
<dbReference type="AlphaFoldDB" id="A0AAN8ITR6"/>